<comment type="caution">
    <text evidence="2">The sequence shown here is derived from an EMBL/GenBank/DDBJ whole genome shotgun (WGS) entry which is preliminary data.</text>
</comment>
<dbReference type="PROSITE" id="PS51750">
    <property type="entry name" value="BRO_N"/>
    <property type="match status" value="1"/>
</dbReference>
<gene>
    <name evidence="2" type="ORF">DOFOFD_07465</name>
</gene>
<reference evidence="2 3" key="1">
    <citation type="submission" date="2023-10" db="EMBL/GenBank/DDBJ databases">
        <title>Sorlinia euscelidii gen. nov., sp. nov., an acetic acid bacteria isolated from the gut of Euscelidius variegatus emitter.</title>
        <authorList>
            <person name="Michoud G."/>
            <person name="Marasco R."/>
            <person name="Seferji K."/>
            <person name="Gonella E."/>
            <person name="Garuglieri E."/>
            <person name="Alma A."/>
            <person name="Mapelli F."/>
            <person name="Borin S."/>
            <person name="Daffonchio D."/>
            <person name="Crotti E."/>
        </authorList>
    </citation>
    <scope>NUCLEOTIDE SEQUENCE [LARGE SCALE GENOMIC DNA]</scope>
    <source>
        <strain evidence="2 3">EV16P</strain>
    </source>
</reference>
<evidence type="ECO:0000313" key="3">
    <source>
        <dbReference type="Proteomes" id="UP001312908"/>
    </source>
</evidence>
<evidence type="ECO:0000259" key="1">
    <source>
        <dbReference type="PROSITE" id="PS51750"/>
    </source>
</evidence>
<accession>A0ABU7U1Y4</accession>
<dbReference type="PANTHER" id="PTHR36180">
    <property type="entry name" value="DNA-BINDING PROTEIN-RELATED-RELATED"/>
    <property type="match status" value="1"/>
</dbReference>
<protein>
    <recommendedName>
        <fullName evidence="1">Bro-N domain-containing protein</fullName>
    </recommendedName>
</protein>
<proteinExistence type="predicted"/>
<feature type="domain" description="Bro-N" evidence="1">
    <location>
        <begin position="1"/>
        <end position="49"/>
    </location>
</feature>
<keyword evidence="3" id="KW-1185">Reference proteome</keyword>
<dbReference type="PANTHER" id="PTHR36180:SF2">
    <property type="entry name" value="BRO FAMILY PROTEIN"/>
    <property type="match status" value="1"/>
</dbReference>
<sequence>MDTLGGPQETTVINKSGLYSLILTSRKPAAKRFKKWVTAEVRPAIRRTGDYMADAPKSRLTVLGIIVLQCLEASFDKSASGFSTVRQARFVSAPVVNLIRQFWLEANLKADGLTFHSL</sequence>
<organism evidence="2 3">
    <name type="scientific">Sorlinia euscelidii</name>
    <dbReference type="NCBI Taxonomy" id="3081148"/>
    <lineage>
        <taxon>Bacteria</taxon>
        <taxon>Pseudomonadati</taxon>
        <taxon>Pseudomonadota</taxon>
        <taxon>Alphaproteobacteria</taxon>
        <taxon>Acetobacterales</taxon>
        <taxon>Acetobacteraceae</taxon>
        <taxon>Sorlinia</taxon>
    </lineage>
</organism>
<name>A0ABU7U1Y4_9PROT</name>
<dbReference type="Proteomes" id="UP001312908">
    <property type="component" value="Unassembled WGS sequence"/>
</dbReference>
<dbReference type="InterPro" id="IPR003497">
    <property type="entry name" value="BRO_N_domain"/>
</dbReference>
<dbReference type="Pfam" id="PF02498">
    <property type="entry name" value="Bro-N"/>
    <property type="match status" value="1"/>
</dbReference>
<evidence type="ECO:0000313" key="2">
    <source>
        <dbReference type="EMBL" id="MEE8658847.1"/>
    </source>
</evidence>
<dbReference type="EMBL" id="JAWJZY010000003">
    <property type="protein sequence ID" value="MEE8658847.1"/>
    <property type="molecule type" value="Genomic_DNA"/>
</dbReference>